<proteinExistence type="predicted"/>
<feature type="compositionally biased region" description="Basic residues" evidence="1">
    <location>
        <begin position="31"/>
        <end position="44"/>
    </location>
</feature>
<accession>A0A6A6AWI2</accession>
<sequence length="299" mass="35232">MESPQTYVLPKVDPERNPAPALASIEEKARNNRRRSLRNYHGNRNRWLEPTANKKPERIGDETSESDEEPQSTYTSKESEGLFKGRYGHLTEKQKKACEELLAIMKRTPFIDLDRPTSLRYNKLLYESTIIRNSSVGVMKFYKTYKAAIIIVEKCKILDRTDKMRKFFKEVERITLEKYRKTPFIAFYQDIVVPKETNDETIDEKADRLSRVYVTGMKNIKEARAVVYNPDLYKNPNNAEKLKEMMAPQKDWDLAERYVELWKEIINSKELVTDDVKFEINTLFGPLLTELRRCKDKIE</sequence>
<keyword evidence="3" id="KW-1185">Reference proteome</keyword>
<feature type="region of interest" description="Disordered" evidence="1">
    <location>
        <begin position="1"/>
        <end position="79"/>
    </location>
</feature>
<reference evidence="2" key="1">
    <citation type="journal article" date="2020" name="Stud. Mycol.">
        <title>101 Dothideomycetes genomes: a test case for predicting lifestyles and emergence of pathogens.</title>
        <authorList>
            <person name="Haridas S."/>
            <person name="Albert R."/>
            <person name="Binder M."/>
            <person name="Bloem J."/>
            <person name="Labutti K."/>
            <person name="Salamov A."/>
            <person name="Andreopoulos B."/>
            <person name="Baker S."/>
            <person name="Barry K."/>
            <person name="Bills G."/>
            <person name="Bluhm B."/>
            <person name="Cannon C."/>
            <person name="Castanera R."/>
            <person name="Culley D."/>
            <person name="Daum C."/>
            <person name="Ezra D."/>
            <person name="Gonzalez J."/>
            <person name="Henrissat B."/>
            <person name="Kuo A."/>
            <person name="Liang C."/>
            <person name="Lipzen A."/>
            <person name="Lutzoni F."/>
            <person name="Magnuson J."/>
            <person name="Mondo S."/>
            <person name="Nolan M."/>
            <person name="Ohm R."/>
            <person name="Pangilinan J."/>
            <person name="Park H.-J."/>
            <person name="Ramirez L."/>
            <person name="Alfaro M."/>
            <person name="Sun H."/>
            <person name="Tritt A."/>
            <person name="Yoshinaga Y."/>
            <person name="Zwiers L.-H."/>
            <person name="Turgeon B."/>
            <person name="Goodwin S."/>
            <person name="Spatafora J."/>
            <person name="Crous P."/>
            <person name="Grigoriev I."/>
        </authorList>
    </citation>
    <scope>NUCLEOTIDE SEQUENCE</scope>
    <source>
        <strain evidence="2">CBS 121167</strain>
    </source>
</reference>
<protein>
    <submittedName>
        <fullName evidence="2">Uncharacterized protein</fullName>
    </submittedName>
</protein>
<feature type="compositionally biased region" description="Basic and acidic residues" evidence="1">
    <location>
        <begin position="52"/>
        <end position="61"/>
    </location>
</feature>
<dbReference type="AlphaFoldDB" id="A0A6A6AWI2"/>
<evidence type="ECO:0000313" key="2">
    <source>
        <dbReference type="EMBL" id="KAF2136080.1"/>
    </source>
</evidence>
<evidence type="ECO:0000256" key="1">
    <source>
        <dbReference type="SAM" id="MobiDB-lite"/>
    </source>
</evidence>
<name>A0A6A6AWI2_9PEZI</name>
<dbReference type="RefSeq" id="XP_033391798.1">
    <property type="nucleotide sequence ID" value="XM_033545439.1"/>
</dbReference>
<dbReference type="Proteomes" id="UP000799438">
    <property type="component" value="Unassembled WGS sequence"/>
</dbReference>
<dbReference type="GeneID" id="54302947"/>
<evidence type="ECO:0000313" key="3">
    <source>
        <dbReference type="Proteomes" id="UP000799438"/>
    </source>
</evidence>
<organism evidence="2 3">
    <name type="scientific">Aplosporella prunicola CBS 121167</name>
    <dbReference type="NCBI Taxonomy" id="1176127"/>
    <lineage>
        <taxon>Eukaryota</taxon>
        <taxon>Fungi</taxon>
        <taxon>Dikarya</taxon>
        <taxon>Ascomycota</taxon>
        <taxon>Pezizomycotina</taxon>
        <taxon>Dothideomycetes</taxon>
        <taxon>Dothideomycetes incertae sedis</taxon>
        <taxon>Botryosphaeriales</taxon>
        <taxon>Aplosporellaceae</taxon>
        <taxon>Aplosporella</taxon>
    </lineage>
</organism>
<gene>
    <name evidence="2" type="ORF">K452DRAFT_345020</name>
</gene>
<dbReference type="EMBL" id="ML995535">
    <property type="protein sequence ID" value="KAF2136080.1"/>
    <property type="molecule type" value="Genomic_DNA"/>
</dbReference>